<gene>
    <name evidence="2" type="ORF">SAMN05421863_11068</name>
</gene>
<dbReference type="Pfam" id="PF13340">
    <property type="entry name" value="DUF4096"/>
    <property type="match status" value="1"/>
</dbReference>
<accession>A0A1I4WE71</accession>
<dbReference type="Proteomes" id="UP000183287">
    <property type="component" value="Unassembled WGS sequence"/>
</dbReference>
<name>A0A1I4WE71_9PROT</name>
<organism evidence="2 3">
    <name type="scientific">Nitrosomonas communis</name>
    <dbReference type="NCBI Taxonomy" id="44574"/>
    <lineage>
        <taxon>Bacteria</taxon>
        <taxon>Pseudomonadati</taxon>
        <taxon>Pseudomonadota</taxon>
        <taxon>Betaproteobacteria</taxon>
        <taxon>Nitrosomonadales</taxon>
        <taxon>Nitrosomonadaceae</taxon>
        <taxon>Nitrosomonas</taxon>
    </lineage>
</organism>
<dbReference type="PANTHER" id="PTHR30007">
    <property type="entry name" value="PHP DOMAIN PROTEIN"/>
    <property type="match status" value="1"/>
</dbReference>
<dbReference type="AlphaFoldDB" id="A0A1I4WE71"/>
<protein>
    <submittedName>
        <fullName evidence="2">Putative transposase of IS4/5 family</fullName>
    </submittedName>
</protein>
<keyword evidence="3" id="KW-1185">Reference proteome</keyword>
<dbReference type="InterPro" id="IPR025161">
    <property type="entry name" value="IS402-like_dom"/>
</dbReference>
<sequence length="81" mass="9619">MLLADNMMNLQKKWKKRYASNLSDGAWRYLKPHLPVSAVGRPRELSMRQVVNAILYVLKTGCQWRQLPREFPVWSSVYSYF</sequence>
<dbReference type="EMBL" id="FOUB01000106">
    <property type="protein sequence ID" value="SFN11707.1"/>
    <property type="molecule type" value="Genomic_DNA"/>
</dbReference>
<feature type="domain" description="Insertion element IS402-like" evidence="1">
    <location>
        <begin position="22"/>
        <end position="81"/>
    </location>
</feature>
<reference evidence="3" key="1">
    <citation type="submission" date="2016-10" db="EMBL/GenBank/DDBJ databases">
        <authorList>
            <person name="Varghese N."/>
            <person name="Submissions S."/>
        </authorList>
    </citation>
    <scope>NUCLEOTIDE SEQUENCE [LARGE SCALE GENOMIC DNA]</scope>
    <source>
        <strain evidence="3">Nm44</strain>
    </source>
</reference>
<proteinExistence type="predicted"/>
<dbReference type="PANTHER" id="PTHR30007:SF0">
    <property type="entry name" value="TRANSPOSASE"/>
    <property type="match status" value="1"/>
</dbReference>
<evidence type="ECO:0000259" key="1">
    <source>
        <dbReference type="Pfam" id="PF13340"/>
    </source>
</evidence>
<evidence type="ECO:0000313" key="2">
    <source>
        <dbReference type="EMBL" id="SFN11707.1"/>
    </source>
</evidence>
<evidence type="ECO:0000313" key="3">
    <source>
        <dbReference type="Proteomes" id="UP000183287"/>
    </source>
</evidence>